<feature type="transmembrane region" description="Helical" evidence="7">
    <location>
        <begin position="298"/>
        <end position="315"/>
    </location>
</feature>
<keyword evidence="2" id="KW-0813">Transport</keyword>
<feature type="transmembrane region" description="Helical" evidence="7">
    <location>
        <begin position="233"/>
        <end position="253"/>
    </location>
</feature>
<gene>
    <name evidence="8" type="ORF">R4Z09_11525</name>
</gene>
<evidence type="ECO:0000313" key="9">
    <source>
        <dbReference type="Proteomes" id="UP001357223"/>
    </source>
</evidence>
<dbReference type="SUPFAM" id="SSF103473">
    <property type="entry name" value="MFS general substrate transporter"/>
    <property type="match status" value="1"/>
</dbReference>
<protein>
    <submittedName>
        <fullName evidence="8">MFS transporter</fullName>
    </submittedName>
</protein>
<dbReference type="InterPro" id="IPR050171">
    <property type="entry name" value="MFS_Transporters"/>
</dbReference>
<dbReference type="Gene3D" id="1.20.1250.20">
    <property type="entry name" value="MFS general substrate transporter like domains"/>
    <property type="match status" value="2"/>
</dbReference>
<reference evidence="8 9" key="1">
    <citation type="submission" date="2023-10" db="EMBL/GenBank/DDBJ databases">
        <title>Niallia locisalis sp.nov. isolated from a salt pond sample.</title>
        <authorList>
            <person name="Li X.-J."/>
            <person name="Dong L."/>
        </authorList>
    </citation>
    <scope>NUCLEOTIDE SEQUENCE [LARGE SCALE GENOMIC DNA]</scope>
    <source>
        <strain evidence="8 9">DSM 29761</strain>
    </source>
</reference>
<feature type="transmembrane region" description="Helical" evidence="7">
    <location>
        <begin position="321"/>
        <end position="347"/>
    </location>
</feature>
<evidence type="ECO:0000256" key="7">
    <source>
        <dbReference type="SAM" id="Phobius"/>
    </source>
</evidence>
<dbReference type="InterPro" id="IPR011701">
    <property type="entry name" value="MFS"/>
</dbReference>
<keyword evidence="4 7" id="KW-0812">Transmembrane</keyword>
<keyword evidence="6 7" id="KW-0472">Membrane</keyword>
<proteinExistence type="predicted"/>
<dbReference type="EMBL" id="CP137640">
    <property type="protein sequence ID" value="WVX83568.1"/>
    <property type="molecule type" value="Genomic_DNA"/>
</dbReference>
<evidence type="ECO:0000256" key="3">
    <source>
        <dbReference type="ARBA" id="ARBA00022475"/>
    </source>
</evidence>
<feature type="transmembrane region" description="Helical" evidence="7">
    <location>
        <begin position="141"/>
        <end position="160"/>
    </location>
</feature>
<feature type="transmembrane region" description="Helical" evidence="7">
    <location>
        <begin position="388"/>
        <end position="406"/>
    </location>
</feature>
<evidence type="ECO:0000256" key="6">
    <source>
        <dbReference type="ARBA" id="ARBA00023136"/>
    </source>
</evidence>
<evidence type="ECO:0000256" key="2">
    <source>
        <dbReference type="ARBA" id="ARBA00022448"/>
    </source>
</evidence>
<dbReference type="NCBIfam" id="TIGR00897">
    <property type="entry name" value="2A0118"/>
    <property type="match status" value="1"/>
</dbReference>
<evidence type="ECO:0000313" key="8">
    <source>
        <dbReference type="EMBL" id="WVX83568.1"/>
    </source>
</evidence>
<feature type="transmembrane region" description="Helical" evidence="7">
    <location>
        <begin position="172"/>
        <end position="196"/>
    </location>
</feature>
<dbReference type="PANTHER" id="PTHR23517">
    <property type="entry name" value="RESISTANCE PROTEIN MDTM, PUTATIVE-RELATED-RELATED"/>
    <property type="match status" value="1"/>
</dbReference>
<keyword evidence="9" id="KW-1185">Reference proteome</keyword>
<dbReference type="InterPro" id="IPR004748">
    <property type="entry name" value="Polyol_permease-like"/>
</dbReference>
<dbReference type="Pfam" id="PF07690">
    <property type="entry name" value="MFS_1"/>
    <property type="match status" value="1"/>
</dbReference>
<sequence>MKTLVGQERTLGGLPMGVVWGFVATLIFMAGDGLEHAWLSPYLIEKGLTVQQSATLFAVYGAILAIASYFSGVLTEMWGPRKVMVIGLVTWLIGQVLFIEYGLKLNNYAIMLPTYGIRGLGYPLFCYSFLVWVTYRSPERILATAIGLFWAAWSGGLYVVGSYFPAYMLPKIGYIGLLWSAVAWVLVGGIVGLIVVKGDVKKEQKGDPKEKLKSLMSGFTICVEQPKVAIGGVVRIINSTGIGSLPIFFPMYLKSNYGFTTEQFLQMWGTMWFANIIFNLIIPYISDKWLGWRKTIQWLGSFGMGVMLLVLLYTPEVFGSSFLALNIAGIFMGIVLCGFVPLSALVASLAPEKKGSAMAIVSFGAGMSYFIAPAIVGLFIGLIGAKGVIWIFAGTYFLGAYLMKFMKLPSEENNKKEIVLEKHAGKFFRNATNQIKGDVP</sequence>
<feature type="transmembrane region" description="Helical" evidence="7">
    <location>
        <begin position="265"/>
        <end position="286"/>
    </location>
</feature>
<dbReference type="RefSeq" id="WP_338452451.1">
    <property type="nucleotide sequence ID" value="NZ_CP137640.1"/>
</dbReference>
<feature type="transmembrane region" description="Helical" evidence="7">
    <location>
        <begin position="115"/>
        <end position="134"/>
    </location>
</feature>
<keyword evidence="5 7" id="KW-1133">Transmembrane helix</keyword>
<keyword evidence="3" id="KW-1003">Cell membrane</keyword>
<evidence type="ECO:0000256" key="4">
    <source>
        <dbReference type="ARBA" id="ARBA00022692"/>
    </source>
</evidence>
<dbReference type="InterPro" id="IPR036259">
    <property type="entry name" value="MFS_trans_sf"/>
</dbReference>
<evidence type="ECO:0000256" key="1">
    <source>
        <dbReference type="ARBA" id="ARBA00004651"/>
    </source>
</evidence>
<comment type="subcellular location">
    <subcellularLocation>
        <location evidence="1">Cell membrane</location>
        <topology evidence="1">Multi-pass membrane protein</topology>
    </subcellularLocation>
</comment>
<organism evidence="8 9">
    <name type="scientific">Niallia oryzisoli</name>
    <dbReference type="NCBI Taxonomy" id="1737571"/>
    <lineage>
        <taxon>Bacteria</taxon>
        <taxon>Bacillati</taxon>
        <taxon>Bacillota</taxon>
        <taxon>Bacilli</taxon>
        <taxon>Bacillales</taxon>
        <taxon>Bacillaceae</taxon>
        <taxon>Niallia</taxon>
    </lineage>
</organism>
<feature type="transmembrane region" description="Helical" evidence="7">
    <location>
        <begin position="12"/>
        <end position="30"/>
    </location>
</feature>
<accession>A0ABZ2CPB1</accession>
<feature type="transmembrane region" description="Helical" evidence="7">
    <location>
        <begin position="83"/>
        <end position="103"/>
    </location>
</feature>
<feature type="transmembrane region" description="Helical" evidence="7">
    <location>
        <begin position="359"/>
        <end position="382"/>
    </location>
</feature>
<dbReference type="CDD" id="cd17337">
    <property type="entry name" value="MFS_CsbX"/>
    <property type="match status" value="1"/>
</dbReference>
<evidence type="ECO:0000256" key="5">
    <source>
        <dbReference type="ARBA" id="ARBA00022989"/>
    </source>
</evidence>
<dbReference type="Proteomes" id="UP001357223">
    <property type="component" value="Chromosome"/>
</dbReference>
<feature type="transmembrane region" description="Helical" evidence="7">
    <location>
        <begin position="50"/>
        <end position="71"/>
    </location>
</feature>
<name>A0ABZ2CPB1_9BACI</name>